<sequence>MRAPIKQRDERSYIKVVKEKPFRNVIYQTSEEDNEWLSHSLVGIFSRGTAYAKIKNKMLRTLHNMEGFWLLEASKAILTFKTQQDMQFAANEEKDFWGNYFEELRPCKGVISGITILVGKSPYASLNEIINLAIDKEKVKIIILEIKNEACTNLPSLIYSLGYTPESDSELDCNSSPSESETVVIKEKQDIVANKNFTFTDLDHKTKVIMKQSFSRCETVKEGYMYGYEA</sequence>
<comment type="caution">
    <text evidence="1">The sequence shown here is derived from an EMBL/GenBank/DDBJ whole genome shotgun (WGS) entry which is preliminary data.</text>
</comment>
<name>A0A4U5R2G6_POPAL</name>
<proteinExistence type="predicted"/>
<gene>
    <name evidence="1" type="ORF">D5086_0000031650</name>
</gene>
<dbReference type="EMBL" id="RCHU01000085">
    <property type="protein sequence ID" value="TKS15645.1"/>
    <property type="molecule type" value="Genomic_DNA"/>
</dbReference>
<evidence type="ECO:0000313" key="1">
    <source>
        <dbReference type="EMBL" id="TKS15645.1"/>
    </source>
</evidence>
<accession>A0A4U5R2G6</accession>
<organism evidence="1">
    <name type="scientific">Populus alba</name>
    <name type="common">White poplar</name>
    <dbReference type="NCBI Taxonomy" id="43335"/>
    <lineage>
        <taxon>Eukaryota</taxon>
        <taxon>Viridiplantae</taxon>
        <taxon>Streptophyta</taxon>
        <taxon>Embryophyta</taxon>
        <taxon>Tracheophyta</taxon>
        <taxon>Spermatophyta</taxon>
        <taxon>Magnoliopsida</taxon>
        <taxon>eudicotyledons</taxon>
        <taxon>Gunneridae</taxon>
        <taxon>Pentapetalae</taxon>
        <taxon>rosids</taxon>
        <taxon>fabids</taxon>
        <taxon>Malpighiales</taxon>
        <taxon>Salicaceae</taxon>
        <taxon>Saliceae</taxon>
        <taxon>Populus</taxon>
    </lineage>
</organism>
<dbReference type="AlphaFoldDB" id="A0A4U5R2G6"/>
<reference evidence="1" key="1">
    <citation type="submission" date="2018-10" db="EMBL/GenBank/DDBJ databases">
        <title>Population genomic analysis revealed the cold adaptation of white poplar.</title>
        <authorList>
            <person name="Liu Y.-J."/>
        </authorList>
    </citation>
    <scope>NUCLEOTIDE SEQUENCE [LARGE SCALE GENOMIC DNA]</scope>
    <source>
        <strain evidence="1">PAL-ZL1</strain>
    </source>
</reference>
<protein>
    <submittedName>
        <fullName evidence="1">Uncharacterized protein</fullName>
    </submittedName>
</protein>